<dbReference type="GO" id="GO:0051082">
    <property type="term" value="F:unfolded protein binding"/>
    <property type="evidence" value="ECO:0007669"/>
    <property type="project" value="UniProtKB-UniRule"/>
</dbReference>
<evidence type="ECO:0000256" key="6">
    <source>
        <dbReference type="SAM" id="Coils"/>
    </source>
</evidence>
<dbReference type="InterPro" id="IPR027410">
    <property type="entry name" value="TCP-1-like_intermed_sf"/>
</dbReference>
<dbReference type="InterPro" id="IPR001844">
    <property type="entry name" value="Cpn60/GroEL"/>
</dbReference>
<keyword evidence="2 3" id="KW-0143">Chaperone</keyword>
<dbReference type="SUPFAM" id="SSF52029">
    <property type="entry name" value="GroEL apical domain-like"/>
    <property type="match status" value="1"/>
</dbReference>
<comment type="caution">
    <text evidence="3">Lacks conserved residue(s) required for the propagation of feature annotation.</text>
</comment>
<evidence type="ECO:0000256" key="2">
    <source>
        <dbReference type="ARBA" id="ARBA00023186"/>
    </source>
</evidence>
<dbReference type="GO" id="GO:0016853">
    <property type="term" value="F:isomerase activity"/>
    <property type="evidence" value="ECO:0007669"/>
    <property type="project" value="UniProtKB-KW"/>
</dbReference>
<gene>
    <name evidence="3 7" type="primary">groL</name>
    <name evidence="3" type="synonym">groEL</name>
    <name evidence="7" type="ORF">HYT40_00590</name>
</gene>
<dbReference type="Gene3D" id="3.50.7.10">
    <property type="entry name" value="GroEL"/>
    <property type="match status" value="1"/>
</dbReference>
<dbReference type="Proteomes" id="UP000724148">
    <property type="component" value="Unassembled WGS sequence"/>
</dbReference>
<accession>A0A931SAY5</accession>
<dbReference type="NCBIfam" id="NF009487">
    <property type="entry name" value="PRK12849.1"/>
    <property type="match status" value="1"/>
</dbReference>
<evidence type="ECO:0000256" key="1">
    <source>
        <dbReference type="ARBA" id="ARBA00006607"/>
    </source>
</evidence>
<feature type="binding site" evidence="3">
    <location>
        <position position="511"/>
    </location>
    <ligand>
        <name>ATP</name>
        <dbReference type="ChEBI" id="CHEBI:30616"/>
    </ligand>
</feature>
<dbReference type="SUPFAM" id="SSF54849">
    <property type="entry name" value="GroEL-intermediate domain like"/>
    <property type="match status" value="1"/>
</dbReference>
<comment type="subcellular location">
    <subcellularLocation>
        <location evidence="3">Cytoplasm</location>
    </subcellularLocation>
</comment>
<evidence type="ECO:0000256" key="5">
    <source>
        <dbReference type="RuleBase" id="RU000419"/>
    </source>
</evidence>
<evidence type="ECO:0000256" key="3">
    <source>
        <dbReference type="HAMAP-Rule" id="MF_00600"/>
    </source>
</evidence>
<dbReference type="InterPro" id="IPR027409">
    <property type="entry name" value="GroEL-like_apical_dom_sf"/>
</dbReference>
<dbReference type="PRINTS" id="PR00298">
    <property type="entry name" value="CHAPERONIN60"/>
</dbReference>
<keyword evidence="3" id="KW-0547">Nucleotide-binding</keyword>
<reference evidence="7" key="1">
    <citation type="submission" date="2020-07" db="EMBL/GenBank/DDBJ databases">
        <title>Huge and variable diversity of episymbiotic CPR bacteria and DPANN archaea in groundwater ecosystems.</title>
        <authorList>
            <person name="He C.Y."/>
            <person name="Keren R."/>
            <person name="Whittaker M."/>
            <person name="Farag I.F."/>
            <person name="Doudna J."/>
            <person name="Cate J.H.D."/>
            <person name="Banfield J.F."/>
        </authorList>
    </citation>
    <scope>NUCLEOTIDE SEQUENCE</scope>
    <source>
        <strain evidence="7">NC_groundwater_193_Ag_S-0.1um_51_7</strain>
    </source>
</reference>
<protein>
    <recommendedName>
        <fullName evidence="3">Chaperonin GroEL</fullName>
        <ecNumber evidence="3">5.6.1.7</ecNumber>
    </recommendedName>
    <alternativeName>
        <fullName evidence="3">60 kDa chaperonin</fullName>
    </alternativeName>
    <alternativeName>
        <fullName evidence="3">Chaperonin-60</fullName>
        <shortName evidence="3">Cpn60</shortName>
    </alternativeName>
</protein>
<dbReference type="CDD" id="cd03344">
    <property type="entry name" value="GroEL"/>
    <property type="match status" value="1"/>
</dbReference>
<evidence type="ECO:0000313" key="7">
    <source>
        <dbReference type="EMBL" id="MBI2096645.1"/>
    </source>
</evidence>
<dbReference type="AlphaFoldDB" id="A0A931SAY5"/>
<proteinExistence type="inferred from homology"/>
<dbReference type="Pfam" id="PF00118">
    <property type="entry name" value="Cpn60_TCP1"/>
    <property type="match status" value="1"/>
</dbReference>
<feature type="binding site" evidence="3">
    <location>
        <begin position="494"/>
        <end position="496"/>
    </location>
    <ligand>
        <name>ATP</name>
        <dbReference type="ChEBI" id="CHEBI:30616"/>
    </ligand>
</feature>
<dbReference type="NCBIfam" id="NF009488">
    <property type="entry name" value="PRK12850.1"/>
    <property type="match status" value="1"/>
</dbReference>
<evidence type="ECO:0000313" key="8">
    <source>
        <dbReference type="Proteomes" id="UP000724148"/>
    </source>
</evidence>
<organism evidence="7 8">
    <name type="scientific">Candidatus Sungiibacteriota bacterium</name>
    <dbReference type="NCBI Taxonomy" id="2750080"/>
    <lineage>
        <taxon>Bacteria</taxon>
        <taxon>Candidatus Sungiibacteriota</taxon>
    </lineage>
</organism>
<dbReference type="FunFam" id="3.50.7.10:FF:000001">
    <property type="entry name" value="60 kDa chaperonin"/>
    <property type="match status" value="1"/>
</dbReference>
<dbReference type="GO" id="GO:0140662">
    <property type="term" value="F:ATP-dependent protein folding chaperone"/>
    <property type="evidence" value="ECO:0007669"/>
    <property type="project" value="InterPro"/>
</dbReference>
<keyword evidence="3" id="KW-0963">Cytoplasm</keyword>
<comment type="subunit">
    <text evidence="3 5">Forms a cylinder of 14 subunits composed of two heptameric rings stacked back-to-back. Interacts with the co-chaperonin GroES.</text>
</comment>
<dbReference type="Gene3D" id="1.10.560.10">
    <property type="entry name" value="GroEL-like equatorial domain"/>
    <property type="match status" value="1"/>
</dbReference>
<name>A0A931SAY5_9BACT</name>
<dbReference type="NCBIfam" id="NF009489">
    <property type="entry name" value="PRK12851.1"/>
    <property type="match status" value="1"/>
</dbReference>
<feature type="coiled-coil region" evidence="6">
    <location>
        <begin position="338"/>
        <end position="365"/>
    </location>
</feature>
<feature type="binding site" evidence="3">
    <location>
        <begin position="29"/>
        <end position="32"/>
    </location>
    <ligand>
        <name>ATP</name>
        <dbReference type="ChEBI" id="CHEBI:30616"/>
    </ligand>
</feature>
<comment type="caution">
    <text evidence="7">The sequence shown here is derived from an EMBL/GenBank/DDBJ whole genome shotgun (WGS) entry which is preliminary data.</text>
</comment>
<dbReference type="PANTHER" id="PTHR45633">
    <property type="entry name" value="60 KDA HEAT SHOCK PROTEIN, MITOCHONDRIAL"/>
    <property type="match status" value="1"/>
</dbReference>
<dbReference type="HAMAP" id="MF_00600">
    <property type="entry name" value="CH60"/>
    <property type="match status" value="1"/>
</dbReference>
<dbReference type="GO" id="GO:0005737">
    <property type="term" value="C:cytoplasm"/>
    <property type="evidence" value="ECO:0007669"/>
    <property type="project" value="UniProtKB-SubCell"/>
</dbReference>
<sequence>MAKQILFNEQARESLKRGVDVLANAVKVTLGPKGRNVVLDKGYGAPNITNDGVSIAKDIEVEDKFENLGAQVIKQAAEKTNDAAGDGTTTATVLAQIMIQEGMRFVKEGTNPMGVRAAIEHAARKVAEALVEMAKGVKSSDEIAQVATIAAESSELGKIIAEAIAKVGKDGAITVEESQGTGIEKEIVEGLQFDRGYVSPYMATNAERMEAVMESAPILITDRKISSIHDILPLLEKLAKSGRKELTIIAEDVDGEALATLVVNRIRGAFSALAIKAPGFGDRRKEMLEDIAVVTGGTVVSEDLGIKLENVELSMLGSARRIIANKENTTVVGGKGKKTEIEKRVKQIKNQIEETKSEFDREKLEERLAKLSGGVAVLRIGAATETEMKYLKLKVEDAVNATKAAVAEGIVPGGGSALIKAGMQTLARRAGISPDKAVTQTPAELEAGYKIVRTALEEPLRQIIRNTGRTDENEIVTEIISKLESNPNSNIGYDAVSGEIVADMMKSGIMDPVKVTRSAILNAASVAAMLLTTEVAITDLPKKEEKMPGGMGGMHEDY</sequence>
<dbReference type="InterPro" id="IPR002423">
    <property type="entry name" value="Cpn60/GroEL/TCP-1"/>
</dbReference>
<keyword evidence="3" id="KW-0067">ATP-binding</keyword>
<dbReference type="NCBIfam" id="NF000592">
    <property type="entry name" value="PRK00013.1"/>
    <property type="match status" value="1"/>
</dbReference>
<dbReference type="GO" id="GO:0005524">
    <property type="term" value="F:ATP binding"/>
    <property type="evidence" value="ECO:0007669"/>
    <property type="project" value="UniProtKB-UniRule"/>
</dbReference>
<dbReference type="InterPro" id="IPR027413">
    <property type="entry name" value="GROEL-like_equatorial_sf"/>
</dbReference>
<dbReference type="GO" id="GO:0042026">
    <property type="term" value="P:protein refolding"/>
    <property type="evidence" value="ECO:0007669"/>
    <property type="project" value="UniProtKB-UniRule"/>
</dbReference>
<dbReference type="SUPFAM" id="SSF48592">
    <property type="entry name" value="GroEL equatorial domain-like"/>
    <property type="match status" value="1"/>
</dbReference>
<dbReference type="EC" id="5.6.1.7" evidence="3"/>
<comment type="similarity">
    <text evidence="1 3 4">Belongs to the chaperonin (HSP60) family.</text>
</comment>
<feature type="binding site" evidence="3">
    <location>
        <begin position="86"/>
        <end position="90"/>
    </location>
    <ligand>
        <name>ATP</name>
        <dbReference type="ChEBI" id="CHEBI:30616"/>
    </ligand>
</feature>
<keyword evidence="3" id="KW-0413">Isomerase</keyword>
<evidence type="ECO:0000256" key="4">
    <source>
        <dbReference type="RuleBase" id="RU000418"/>
    </source>
</evidence>
<comment type="function">
    <text evidence="3 5">Together with its co-chaperonin GroES, plays an essential role in assisting protein folding. The GroEL-GroES system forms a nano-cage that allows encapsulation of the non-native substrate proteins and provides a physical environment optimized to promote and accelerate protein folding.</text>
</comment>
<feature type="binding site" evidence="3">
    <location>
        <position position="414"/>
    </location>
    <ligand>
        <name>ATP</name>
        <dbReference type="ChEBI" id="CHEBI:30616"/>
    </ligand>
</feature>
<keyword evidence="6" id="KW-0175">Coiled coil</keyword>
<dbReference type="NCBIfam" id="TIGR02348">
    <property type="entry name" value="GroEL"/>
    <property type="match status" value="1"/>
</dbReference>
<dbReference type="Gene3D" id="3.30.260.10">
    <property type="entry name" value="TCP-1-like chaperonin intermediate domain"/>
    <property type="match status" value="1"/>
</dbReference>
<dbReference type="EMBL" id="JACOZA010000010">
    <property type="protein sequence ID" value="MBI2096645.1"/>
    <property type="molecule type" value="Genomic_DNA"/>
</dbReference>